<accession>A0A7S3AIC6</accession>
<proteinExistence type="predicted"/>
<name>A0A7S3AIC6_9EUKA</name>
<dbReference type="EMBL" id="HBHX01008691">
    <property type="protein sequence ID" value="CAE0104147.1"/>
    <property type="molecule type" value="Transcribed_RNA"/>
</dbReference>
<gene>
    <name evidence="1" type="ORF">HERI1096_LOCUS4805</name>
</gene>
<evidence type="ECO:0000313" key="1">
    <source>
        <dbReference type="EMBL" id="CAE0104147.1"/>
    </source>
</evidence>
<sequence>MKMFDDTELHEYYGTSKNMNKPFGVHAYDYNDDTLQWDMTHRVDFFDHVVDAEVLDADVSLEHFAMIDLSECVEPNVAYQQPPDPELEPVGVGIIMSGSGGEVGWGELLPPEPIDNSTDLDSSAVDPNRRELVSSAVAPNRRELFDYYKAGNLIIPIVPNKFFVSIDHTPCIGLMALGLGPIPDIGPILFSGEIQGCLGGQFNTYVEGVVKAELGCESAMIAIARLSPKKAKKVCNTLKIGNLMEGGLSAVLDFLVKERCAGSMTSRHSAIIFSGYLSMAISLLFGAVKAEARLDLMMPIVNPTSAQKNSGDKTSVYLQAKISLYVKVLWMNKNFVFKMMPLKNSLSCNQGRHEIYASSWDAWTNRATRGVGKQMCWKP</sequence>
<dbReference type="AlphaFoldDB" id="A0A7S3AIC6"/>
<protein>
    <submittedName>
        <fullName evidence="1">Uncharacterized protein</fullName>
    </submittedName>
</protein>
<organism evidence="1">
    <name type="scientific">Haptolina ericina</name>
    <dbReference type="NCBI Taxonomy" id="156174"/>
    <lineage>
        <taxon>Eukaryota</taxon>
        <taxon>Haptista</taxon>
        <taxon>Haptophyta</taxon>
        <taxon>Prymnesiophyceae</taxon>
        <taxon>Prymnesiales</taxon>
        <taxon>Prymnesiaceae</taxon>
        <taxon>Haptolina</taxon>
    </lineage>
</organism>
<reference evidence="1" key="1">
    <citation type="submission" date="2021-01" db="EMBL/GenBank/DDBJ databases">
        <authorList>
            <person name="Corre E."/>
            <person name="Pelletier E."/>
            <person name="Niang G."/>
            <person name="Scheremetjew M."/>
            <person name="Finn R."/>
            <person name="Kale V."/>
            <person name="Holt S."/>
            <person name="Cochrane G."/>
            <person name="Meng A."/>
            <person name="Brown T."/>
            <person name="Cohen L."/>
        </authorList>
    </citation>
    <scope>NUCLEOTIDE SEQUENCE</scope>
    <source>
        <strain evidence="1">CCMP281</strain>
    </source>
</reference>